<dbReference type="PANTHER" id="PTHR40106:SF1">
    <property type="entry name" value="INNER MEMBRANE PROTEIN RCLC"/>
    <property type="match status" value="1"/>
</dbReference>
<feature type="transmembrane region" description="Helical" evidence="1">
    <location>
        <begin position="57"/>
        <end position="78"/>
    </location>
</feature>
<evidence type="ECO:0000313" key="2">
    <source>
        <dbReference type="EMBL" id="WDE08356.1"/>
    </source>
</evidence>
<dbReference type="GO" id="GO:1901530">
    <property type="term" value="P:response to hypochlorite"/>
    <property type="evidence" value="ECO:0007669"/>
    <property type="project" value="TreeGrafter"/>
</dbReference>
<reference evidence="2 3" key="1">
    <citation type="journal article" date="2015" name="Genome Announc.">
        <title>Draft Genome Sequences of Marine Isolates of Thalassomonas viridans and Thalassomonas actiniarum.</title>
        <authorList>
            <person name="Olonade I."/>
            <person name="van Zyl L.J."/>
            <person name="Trindade M."/>
        </authorList>
    </citation>
    <scope>NUCLEOTIDE SEQUENCE [LARGE SCALE GENOMIC DNA]</scope>
    <source>
        <strain evidence="2 3">XOM25</strain>
    </source>
</reference>
<feature type="transmembrane region" description="Helical" evidence="1">
    <location>
        <begin position="22"/>
        <end position="45"/>
    </location>
</feature>
<reference evidence="2 3" key="2">
    <citation type="journal article" date="2022" name="Mar. Drugs">
        <title>Bioassay-Guided Fractionation Leads to the Detection of Cholic Acid Generated by the Rare Thalassomonas sp.</title>
        <authorList>
            <person name="Pheiffer F."/>
            <person name="Schneider Y.K."/>
            <person name="Hansen E.H."/>
            <person name="Andersen J.H."/>
            <person name="Isaksson J."/>
            <person name="Busche T."/>
            <person name="R C."/>
            <person name="Kalinowski J."/>
            <person name="Zyl L.V."/>
            <person name="Trindade M."/>
        </authorList>
    </citation>
    <scope>NUCLEOTIDE SEQUENCE [LARGE SCALE GENOMIC DNA]</scope>
    <source>
        <strain evidence="2 3">XOM25</strain>
    </source>
</reference>
<feature type="transmembrane region" description="Helical" evidence="1">
    <location>
        <begin position="114"/>
        <end position="132"/>
    </location>
</feature>
<sequence length="253" mass="27541">MLLIGPHKHINLVTDFYSVTDLLPISVFNALAALAFIASAILALLSIKTPTLRPVLAYLLIVIGLVPLISLLSPTRWIADLGGFPAIGSGQGIIKYFALLSIGILLLKPQLSRLKAAWISVLPVMLVLLWIGGMKFTAIEAKGIEDLVASSPFMFWMYNFWDVQTTSNIIGVYDLVAVVLLVAAIYNHKLVLPAIVMSGMVFVVTQTFLVSFNASLSADTLLTGTGHFLIKDLWFIANLALFYPLVKPEKAEA</sequence>
<keyword evidence="1" id="KW-0812">Transmembrane</keyword>
<dbReference type="KEGG" id="tvd:SG34_022660"/>
<keyword evidence="1" id="KW-1133">Transmembrane helix</keyword>
<dbReference type="Proteomes" id="UP000032352">
    <property type="component" value="Chromosome"/>
</dbReference>
<accession>A0AAF0CCV5</accession>
<evidence type="ECO:0000256" key="1">
    <source>
        <dbReference type="SAM" id="Phobius"/>
    </source>
</evidence>
<dbReference type="AlphaFoldDB" id="A0AAF0CCV5"/>
<organism evidence="2 3">
    <name type="scientific">Thalassomonas viridans</name>
    <dbReference type="NCBI Taxonomy" id="137584"/>
    <lineage>
        <taxon>Bacteria</taxon>
        <taxon>Pseudomonadati</taxon>
        <taxon>Pseudomonadota</taxon>
        <taxon>Gammaproteobacteria</taxon>
        <taxon>Alteromonadales</taxon>
        <taxon>Colwelliaceae</taxon>
        <taxon>Thalassomonas</taxon>
    </lineage>
</organism>
<dbReference type="Pfam" id="PF04224">
    <property type="entry name" value="DUF417"/>
    <property type="match status" value="1"/>
</dbReference>
<dbReference type="EMBL" id="CP059733">
    <property type="protein sequence ID" value="WDE08356.1"/>
    <property type="molecule type" value="Genomic_DNA"/>
</dbReference>
<evidence type="ECO:0000313" key="3">
    <source>
        <dbReference type="Proteomes" id="UP000032352"/>
    </source>
</evidence>
<keyword evidence="1" id="KW-0472">Membrane</keyword>
<proteinExistence type="predicted"/>
<gene>
    <name evidence="2" type="ORF">SG34_022660</name>
</gene>
<feature type="transmembrane region" description="Helical" evidence="1">
    <location>
        <begin position="84"/>
        <end position="107"/>
    </location>
</feature>
<dbReference type="PANTHER" id="PTHR40106">
    <property type="entry name" value="INNER MEMBRANE PROTEIN RCLC"/>
    <property type="match status" value="1"/>
</dbReference>
<feature type="transmembrane region" description="Helical" evidence="1">
    <location>
        <begin position="228"/>
        <end position="246"/>
    </location>
</feature>
<feature type="transmembrane region" description="Helical" evidence="1">
    <location>
        <begin position="194"/>
        <end position="216"/>
    </location>
</feature>
<name>A0AAF0CCV5_9GAMM</name>
<protein>
    <submittedName>
        <fullName evidence="2">DUF417 family protein</fullName>
    </submittedName>
</protein>
<dbReference type="InterPro" id="IPR007339">
    <property type="entry name" value="RclC-like"/>
</dbReference>
<dbReference type="GO" id="GO:0005886">
    <property type="term" value="C:plasma membrane"/>
    <property type="evidence" value="ECO:0007669"/>
    <property type="project" value="TreeGrafter"/>
</dbReference>
<keyword evidence="3" id="KW-1185">Reference proteome</keyword>
<feature type="transmembrane region" description="Helical" evidence="1">
    <location>
        <begin position="169"/>
        <end position="187"/>
    </location>
</feature>